<dbReference type="STRING" id="272123.Anacy_1395"/>
<dbReference type="RefSeq" id="WP_015213557.1">
    <property type="nucleotide sequence ID" value="NC_019771.1"/>
</dbReference>
<evidence type="ECO:0000256" key="4">
    <source>
        <dbReference type="SAM" id="MobiDB-lite"/>
    </source>
</evidence>
<evidence type="ECO:0000259" key="5">
    <source>
        <dbReference type="PROSITE" id="PS51206"/>
    </source>
</evidence>
<dbReference type="InterPro" id="IPR024385">
    <property type="entry name" value="DUF3854"/>
</dbReference>
<dbReference type="eggNOG" id="COG3378">
    <property type="taxonomic scope" value="Bacteria"/>
</dbReference>
<dbReference type="InterPro" id="IPR014015">
    <property type="entry name" value="Helicase_SF3_DNA-vir"/>
</dbReference>
<keyword evidence="2" id="KW-0378">Hydrolase</keyword>
<name>K9ZCK2_ANACC</name>
<dbReference type="Proteomes" id="UP000010474">
    <property type="component" value="Chromosome"/>
</dbReference>
<keyword evidence="1" id="KW-0547">Nucleotide-binding</keyword>
<reference evidence="7" key="1">
    <citation type="journal article" date="2013" name="Proc. Natl. Acad. Sci. U.S.A.">
        <title>Improving the coverage of the cyanobacterial phylum using diversity-driven genome sequencing.</title>
        <authorList>
            <person name="Shih P.M."/>
            <person name="Wu D."/>
            <person name="Latifi A."/>
            <person name="Axen S.D."/>
            <person name="Fewer D.P."/>
            <person name="Talla E."/>
            <person name="Calteau A."/>
            <person name="Cai F."/>
            <person name="Tandeau de Marsac N."/>
            <person name="Rippka R."/>
            <person name="Herdman M."/>
            <person name="Sivonen K."/>
            <person name="Coursin T."/>
            <person name="Laurent T."/>
            <person name="Goodwin L."/>
            <person name="Nolan M."/>
            <person name="Davenport K.W."/>
            <person name="Han C.S."/>
            <person name="Rubin E.M."/>
            <person name="Eisen J.A."/>
            <person name="Woyke T."/>
            <person name="Gugger M."/>
            <person name="Kerfeld C.A."/>
        </authorList>
    </citation>
    <scope>NUCLEOTIDE SEQUENCE [LARGE SCALE GENOMIC DNA]</scope>
    <source>
        <strain evidence="7">ATCC 27899 / PCC 7122</strain>
    </source>
</reference>
<dbReference type="Pfam" id="PF12965">
    <property type="entry name" value="DUF3854"/>
    <property type="match status" value="1"/>
</dbReference>
<feature type="compositionally biased region" description="Low complexity" evidence="4">
    <location>
        <begin position="768"/>
        <end position="778"/>
    </location>
</feature>
<evidence type="ECO:0000256" key="1">
    <source>
        <dbReference type="ARBA" id="ARBA00022741"/>
    </source>
</evidence>
<dbReference type="InterPro" id="IPR027417">
    <property type="entry name" value="P-loop_NTPase"/>
</dbReference>
<dbReference type="SMART" id="SM00885">
    <property type="entry name" value="D5_N"/>
    <property type="match status" value="1"/>
</dbReference>
<dbReference type="PANTHER" id="PTHR35372:SF2">
    <property type="entry name" value="SF3 HELICASE DOMAIN-CONTAINING PROTEIN"/>
    <property type="match status" value="1"/>
</dbReference>
<dbReference type="OrthoDB" id="505390at2"/>
<evidence type="ECO:0000256" key="2">
    <source>
        <dbReference type="ARBA" id="ARBA00022801"/>
    </source>
</evidence>
<evidence type="ECO:0000313" key="7">
    <source>
        <dbReference type="Proteomes" id="UP000010474"/>
    </source>
</evidence>
<accession>K9ZCK2</accession>
<protein>
    <submittedName>
        <fullName evidence="6">Primase P4</fullName>
    </submittedName>
</protein>
<dbReference type="PATRIC" id="fig|272123.3.peg.1527"/>
<dbReference type="KEGG" id="acy:Anacy_1395"/>
<dbReference type="InterPro" id="IPR045455">
    <property type="entry name" value="NrS-1_pol-like_helicase"/>
</dbReference>
<keyword evidence="3" id="KW-0067">ATP-binding</keyword>
<gene>
    <name evidence="6" type="ordered locus">Anacy_1395</name>
</gene>
<dbReference type="HOGENOM" id="CLU_311435_0_0_3"/>
<dbReference type="PROSITE" id="PS51206">
    <property type="entry name" value="SF3_HELICASE_1"/>
    <property type="match status" value="1"/>
</dbReference>
<organism evidence="6 7">
    <name type="scientific">Anabaena cylindrica (strain ATCC 27899 / PCC 7122)</name>
    <dbReference type="NCBI Taxonomy" id="272123"/>
    <lineage>
        <taxon>Bacteria</taxon>
        <taxon>Bacillati</taxon>
        <taxon>Cyanobacteriota</taxon>
        <taxon>Cyanophyceae</taxon>
        <taxon>Nostocales</taxon>
        <taxon>Nostocaceae</taxon>
        <taxon>Anabaena</taxon>
    </lineage>
</organism>
<dbReference type="GO" id="GO:0005524">
    <property type="term" value="F:ATP binding"/>
    <property type="evidence" value="ECO:0007669"/>
    <property type="project" value="UniProtKB-KW"/>
</dbReference>
<dbReference type="EMBL" id="CP003659">
    <property type="protein sequence ID" value="AFZ56906.1"/>
    <property type="molecule type" value="Genomic_DNA"/>
</dbReference>
<dbReference type="Pfam" id="PF19263">
    <property type="entry name" value="DUF5906"/>
    <property type="match status" value="1"/>
</dbReference>
<dbReference type="Pfam" id="PF08706">
    <property type="entry name" value="D5_N"/>
    <property type="match status" value="1"/>
</dbReference>
<dbReference type="InterPro" id="IPR051620">
    <property type="entry name" value="ORF904-like_C"/>
</dbReference>
<dbReference type="Gene3D" id="3.40.50.300">
    <property type="entry name" value="P-loop containing nucleotide triphosphate hydrolases"/>
    <property type="match status" value="1"/>
</dbReference>
<feature type="domain" description="SF3 helicase" evidence="5">
    <location>
        <begin position="432"/>
        <end position="601"/>
    </location>
</feature>
<keyword evidence="7" id="KW-1185">Reference proteome</keyword>
<dbReference type="AlphaFoldDB" id="K9ZCK2"/>
<dbReference type="GO" id="GO:0016787">
    <property type="term" value="F:hydrolase activity"/>
    <property type="evidence" value="ECO:0007669"/>
    <property type="project" value="UniProtKB-KW"/>
</dbReference>
<feature type="region of interest" description="Disordered" evidence="4">
    <location>
        <begin position="763"/>
        <end position="794"/>
    </location>
</feature>
<evidence type="ECO:0000256" key="3">
    <source>
        <dbReference type="ARBA" id="ARBA00022840"/>
    </source>
</evidence>
<dbReference type="InterPro" id="IPR014818">
    <property type="entry name" value="Phage/plasmid_primase_P4_C"/>
</dbReference>
<evidence type="ECO:0000313" key="6">
    <source>
        <dbReference type="EMBL" id="AFZ56906.1"/>
    </source>
</evidence>
<proteinExistence type="predicted"/>
<dbReference type="PANTHER" id="PTHR35372">
    <property type="entry name" value="ATP BINDING PROTEIN-RELATED"/>
    <property type="match status" value="1"/>
</dbReference>
<dbReference type="SUPFAM" id="SSF52540">
    <property type="entry name" value="P-loop containing nucleoside triphosphate hydrolases"/>
    <property type="match status" value="1"/>
</dbReference>
<sequence>MTTKTATTVQHDTPKEPRNRFSSFQDFKDFVKEAFINGSCIAPELYAESVEFHCDVEVDDGHEANYPIHEALGWKVTRFGHQAREPQYAAILKNEDGSVWQAIISDWDEERQRPYKYLAPSENGDRAFLPPVPISIRKKIASRHGVEVPLDGSFWEWIETCNLPIIITEGGKKSLAALSQGHISLSLYGCTCGGKEKLIPDLERFHKEGRIWLFGFDRDEKQSAKRSVTMGKNRITKHLNQLNKCYVEDIFWNCEDGKGIDDLIVNKGTGAFDIAYSKAMSRLEKQFKAGTFSSDDDDKQKPPSQIMVAREIAEKYRNIIAFNNEIGCWMRYAADNIGMWSRETDEYIEAVVYQIILSEGHDYFSSSFVSSVVKLLRHELIERVWNEKPPTEFLPFKNGVLEVKTGKVLEHAPGYRLTWQLPRNHVAGGKWDKINQFLDHLSAGNEAIKDLLICYCNAVIKGRADLQRFLHLIGLGGTGKGSFARLITSLIGSENIHTTSLEEWCRDKFEPANAYRKRLVIFPDEDRQGGKIGKFLSLTGEDYLRAEEKHKTAFKFKYDGMVMVLSNLPIFGGEAASRVKRRVLTVPCNNVVEIGKRRNLEADFEEELPAFTNHVLSISDDHVTAVLLGVQEIPECTLEFWENRMRVDSIAAWINQHVIYDAEASTPIGFNKHEGSNGEEIRTLFGSYSRHCLNLGNTPKSHNNFSPDLLELCKSVLNWPIEKGHSNTGKFVKGIKLRIPGVHDNIPTYDVWLSSRLSNPVTDKVTASDGSSDGSSDGLKPLPVKESDGCDGYSPNLLEILEEKKGLEIEEKTSTEPVQPVETTPVDKFAVPLLDEHYQLMKVNPLEFMIGTNFGDCKVTATPFKKIKSTGQSVVHLLYEMDFGRAVDQVKCVLGKKDVERLAKKSDKLKALQLAVAKKWQEKAKKHTFRVLKRGTLNEPDIWVENCTLVSVPHEHQHFFYLDAPDGTRFNASIGEFVVMK</sequence>